<dbReference type="GO" id="GO:0004637">
    <property type="term" value="F:phosphoribosylamine-glycine ligase activity"/>
    <property type="evidence" value="ECO:0007669"/>
    <property type="project" value="InterPro"/>
</dbReference>
<dbReference type="SUPFAM" id="SSF51246">
    <property type="entry name" value="Rudiment single hybrid motif"/>
    <property type="match status" value="1"/>
</dbReference>
<keyword evidence="4" id="KW-0067">ATP-binding</keyword>
<dbReference type="PANTHER" id="PTHR43472:SF1">
    <property type="entry name" value="PHOSPHORIBOSYLAMINE--GLYCINE LIGASE, CHLOROPLASTIC"/>
    <property type="match status" value="1"/>
</dbReference>
<dbReference type="InterPro" id="IPR037123">
    <property type="entry name" value="PRibGlycinamide_synth_C_sf"/>
</dbReference>
<accession>A0A645JCA4</accession>
<dbReference type="InterPro" id="IPR000115">
    <property type="entry name" value="PRibGlycinamide_synth"/>
</dbReference>
<dbReference type="GO" id="GO:0005524">
    <property type="term" value="F:ATP binding"/>
    <property type="evidence" value="ECO:0007669"/>
    <property type="project" value="UniProtKB-KW"/>
</dbReference>
<dbReference type="GO" id="GO:0006164">
    <property type="term" value="P:purine nucleotide biosynthetic process"/>
    <property type="evidence" value="ECO:0007669"/>
    <property type="project" value="UniProtKB-KW"/>
</dbReference>
<name>A0A645JCA4_9ZZZZ</name>
<dbReference type="FunFam" id="3.90.600.10:FF:000001">
    <property type="entry name" value="Trifunctional purine biosynthetic protein adenosine-3"/>
    <property type="match status" value="1"/>
</dbReference>
<evidence type="ECO:0000256" key="7">
    <source>
        <dbReference type="ARBA" id="ARBA00042864"/>
    </source>
</evidence>
<dbReference type="InterPro" id="IPR011054">
    <property type="entry name" value="Rudment_hybrid_motif"/>
</dbReference>
<sequence length="105" mass="11088">MRFGKGSACCVILASEGYPQHYETGFPITLPDPLPGNVQILVAGARKKDGETVTSGGRVLGVTAVAETLEEAITGAYAAADTVKFQNAYFRRDIGQRALEAKKGV</sequence>
<evidence type="ECO:0000256" key="2">
    <source>
        <dbReference type="ARBA" id="ARBA00022741"/>
    </source>
</evidence>
<keyword evidence="3" id="KW-0658">Purine biosynthesis</keyword>
<evidence type="ECO:0000259" key="8">
    <source>
        <dbReference type="SMART" id="SM01210"/>
    </source>
</evidence>
<dbReference type="InterPro" id="IPR020560">
    <property type="entry name" value="PRibGlycinamide_synth_C-dom"/>
</dbReference>
<keyword evidence="1 9" id="KW-0436">Ligase</keyword>
<protein>
    <recommendedName>
        <fullName evidence="6">Glycinamide ribonucleotide synthetase</fullName>
    </recommendedName>
    <alternativeName>
        <fullName evidence="7">Phosphoribosylglycinamide synthetase</fullName>
    </alternativeName>
</protein>
<feature type="domain" description="Phosphoribosylglycinamide synthetase C-domain" evidence="8">
    <location>
        <begin position="7"/>
        <end position="99"/>
    </location>
</feature>
<evidence type="ECO:0000256" key="5">
    <source>
        <dbReference type="ARBA" id="ARBA00038345"/>
    </source>
</evidence>
<keyword evidence="2" id="KW-0547">Nucleotide-binding</keyword>
<comment type="similarity">
    <text evidence="5">Belongs to the GARS family.</text>
</comment>
<evidence type="ECO:0000256" key="3">
    <source>
        <dbReference type="ARBA" id="ARBA00022755"/>
    </source>
</evidence>
<dbReference type="PANTHER" id="PTHR43472">
    <property type="entry name" value="PHOSPHORIBOSYLAMINE--GLYCINE LIGASE"/>
    <property type="match status" value="1"/>
</dbReference>
<evidence type="ECO:0000313" key="9">
    <source>
        <dbReference type="EMBL" id="MPN60379.1"/>
    </source>
</evidence>
<dbReference type="SMART" id="SM01210">
    <property type="entry name" value="GARS_C"/>
    <property type="match status" value="1"/>
</dbReference>
<dbReference type="Gene3D" id="3.90.600.10">
    <property type="entry name" value="Phosphoribosylglycinamide synthetase, C-terminal domain"/>
    <property type="match status" value="1"/>
</dbReference>
<organism evidence="9">
    <name type="scientific">bioreactor metagenome</name>
    <dbReference type="NCBI Taxonomy" id="1076179"/>
    <lineage>
        <taxon>unclassified sequences</taxon>
        <taxon>metagenomes</taxon>
        <taxon>ecological metagenomes</taxon>
    </lineage>
</organism>
<dbReference type="EMBL" id="VSSQ01135554">
    <property type="protein sequence ID" value="MPN60379.1"/>
    <property type="molecule type" value="Genomic_DNA"/>
</dbReference>
<evidence type="ECO:0000256" key="1">
    <source>
        <dbReference type="ARBA" id="ARBA00022598"/>
    </source>
</evidence>
<evidence type="ECO:0000256" key="4">
    <source>
        <dbReference type="ARBA" id="ARBA00022840"/>
    </source>
</evidence>
<comment type="caution">
    <text evidence="9">The sequence shown here is derived from an EMBL/GenBank/DDBJ whole genome shotgun (WGS) entry which is preliminary data.</text>
</comment>
<proteinExistence type="inferred from homology"/>
<dbReference type="AlphaFoldDB" id="A0A645JCA4"/>
<evidence type="ECO:0000256" key="6">
    <source>
        <dbReference type="ARBA" id="ARBA00042242"/>
    </source>
</evidence>
<dbReference type="GO" id="GO:0009113">
    <property type="term" value="P:purine nucleobase biosynthetic process"/>
    <property type="evidence" value="ECO:0007669"/>
    <property type="project" value="InterPro"/>
</dbReference>
<gene>
    <name evidence="9" type="primary">purD_52</name>
    <name evidence="9" type="ORF">SDC9_208107</name>
</gene>
<reference evidence="9" key="1">
    <citation type="submission" date="2019-08" db="EMBL/GenBank/DDBJ databases">
        <authorList>
            <person name="Kucharzyk K."/>
            <person name="Murdoch R.W."/>
            <person name="Higgins S."/>
            <person name="Loffler F."/>
        </authorList>
    </citation>
    <scope>NUCLEOTIDE SEQUENCE</scope>
</reference>
<dbReference type="Pfam" id="PF02843">
    <property type="entry name" value="GARS_C"/>
    <property type="match status" value="1"/>
</dbReference>